<feature type="non-terminal residue" evidence="2">
    <location>
        <position position="1"/>
    </location>
</feature>
<keyword evidence="1" id="KW-0472">Membrane</keyword>
<evidence type="ECO:0000313" key="2">
    <source>
        <dbReference type="EMBL" id="GMT30305.1"/>
    </source>
</evidence>
<dbReference type="EMBL" id="BTSY01000005">
    <property type="protein sequence ID" value="GMT30305.1"/>
    <property type="molecule type" value="Genomic_DNA"/>
</dbReference>
<keyword evidence="1" id="KW-1133">Transmembrane helix</keyword>
<keyword evidence="3" id="KW-1185">Reference proteome</keyword>
<dbReference type="Proteomes" id="UP001432322">
    <property type="component" value="Unassembled WGS sequence"/>
</dbReference>
<accession>A0AAV5WF61</accession>
<proteinExistence type="predicted"/>
<organism evidence="2 3">
    <name type="scientific">Pristionchus fissidentatus</name>
    <dbReference type="NCBI Taxonomy" id="1538716"/>
    <lineage>
        <taxon>Eukaryota</taxon>
        <taxon>Metazoa</taxon>
        <taxon>Ecdysozoa</taxon>
        <taxon>Nematoda</taxon>
        <taxon>Chromadorea</taxon>
        <taxon>Rhabditida</taxon>
        <taxon>Rhabditina</taxon>
        <taxon>Diplogasteromorpha</taxon>
        <taxon>Diplogasteroidea</taxon>
        <taxon>Neodiplogasteridae</taxon>
        <taxon>Pristionchus</taxon>
    </lineage>
</organism>
<reference evidence="2" key="1">
    <citation type="submission" date="2023-10" db="EMBL/GenBank/DDBJ databases">
        <title>Genome assembly of Pristionchus species.</title>
        <authorList>
            <person name="Yoshida K."/>
            <person name="Sommer R.J."/>
        </authorList>
    </citation>
    <scope>NUCLEOTIDE SEQUENCE</scope>
    <source>
        <strain evidence="2">RS5133</strain>
    </source>
</reference>
<sequence>IFHSPRVDTSKLALSTVNMKLLPLLFASFCVVASVFFSGLNAGYVNYCPSFPDDCAPGQSCCGYNSGHYSCCGGSTPVCCMGE</sequence>
<evidence type="ECO:0008006" key="4">
    <source>
        <dbReference type="Google" id="ProtNLM"/>
    </source>
</evidence>
<comment type="caution">
    <text evidence="2">The sequence shown here is derived from an EMBL/GenBank/DDBJ whole genome shotgun (WGS) entry which is preliminary data.</text>
</comment>
<protein>
    <recommendedName>
        <fullName evidence="4">Granulins domain-containing protein</fullName>
    </recommendedName>
</protein>
<keyword evidence="1" id="KW-0812">Transmembrane</keyword>
<name>A0AAV5WF61_9BILA</name>
<dbReference type="AlphaFoldDB" id="A0AAV5WF61"/>
<feature type="transmembrane region" description="Helical" evidence="1">
    <location>
        <begin position="21"/>
        <end position="40"/>
    </location>
</feature>
<evidence type="ECO:0000313" key="3">
    <source>
        <dbReference type="Proteomes" id="UP001432322"/>
    </source>
</evidence>
<evidence type="ECO:0000256" key="1">
    <source>
        <dbReference type="SAM" id="Phobius"/>
    </source>
</evidence>
<gene>
    <name evidence="2" type="ORF">PFISCL1PPCAC_21602</name>
</gene>